<dbReference type="GeneID" id="22921792"/>
<name>A0A0B4VGP2_9VIRU</name>
<organism evidence="1 2">
    <name type="scientific">Tipula oleracea nudivirus</name>
    <dbReference type="NCBI Taxonomy" id="1546257"/>
    <lineage>
        <taxon>Viruses</taxon>
        <taxon>Viruses incertae sedis</taxon>
        <taxon>Naldaviricetes</taxon>
        <taxon>Lefavirales</taxon>
        <taxon>Nudiviridae</taxon>
        <taxon>Deltanudivirus</taxon>
        <taxon>Deltanudivirus tipoleraceae</taxon>
    </lineage>
</organism>
<dbReference type="KEGG" id="vg:22921792"/>
<evidence type="ECO:0000313" key="1">
    <source>
        <dbReference type="EMBL" id="AJD20138.1"/>
    </source>
</evidence>
<reference evidence="1 2" key="1">
    <citation type="journal article" date="2015" name="J. Virol.">
        <title>The genome of the nucleopolyhedrosis-causing virus from Tipula oleracea sheds new light on the Nudiviridae family.</title>
        <authorList>
            <person name="Bezier A."/>
            <person name="Theze J."/>
            <person name="Gavory F."/>
            <person name="Gaillard J."/>
            <person name="Poulain J."/>
            <person name="Drezen J.M."/>
            <person name="Herniou E.A."/>
        </authorList>
    </citation>
    <scope>NUCLEOTIDE SEQUENCE [LARGE SCALE GENOMIC DNA]</scope>
    <source>
        <strain evidence="1">35</strain>
    </source>
</reference>
<sequence length="229" mass="26890">MINKLKDLLFTEPEYYYDDEESASGELWTDETVWKDKIINLIHSKDYFIMLSVVDMRSSSVFDYLINKKEYKYNTLTHLDVTVFKKLEPYEITVLSTYGKGSLQFIKHGTNPYYNKTNYFQYKTIINRIHLLLGSSLIIEKIDRINGTARLLIQDKLDKTKQVNFIFYADKSPLQQNGPNWAAEYIQLPNKMIVEFKTITTKIPTTLHFEMITSNSYVNVFNLTNSNII</sequence>
<accession>A0A0B4VGP2</accession>
<dbReference type="EMBL" id="KM610234">
    <property type="protein sequence ID" value="AJD20138.1"/>
    <property type="molecule type" value="Genomic_DNA"/>
</dbReference>
<gene>
    <name evidence="1" type="ORF">TONV_078</name>
</gene>
<protein>
    <submittedName>
        <fullName evidence="1">Uncharacterized protein</fullName>
    </submittedName>
</protein>
<dbReference type="Proteomes" id="UP000201058">
    <property type="component" value="Segment"/>
</dbReference>
<evidence type="ECO:0000313" key="2">
    <source>
        <dbReference type="Proteomes" id="UP000201058"/>
    </source>
</evidence>
<proteinExistence type="predicted"/>
<dbReference type="RefSeq" id="YP_009116725.1">
    <property type="nucleotide sequence ID" value="NC_026242.1"/>
</dbReference>
<keyword evidence="2" id="KW-1185">Reference proteome</keyword>